<evidence type="ECO:0000313" key="1">
    <source>
        <dbReference type="EMBL" id="KAI1691844.1"/>
    </source>
</evidence>
<name>A0AAD4QSZ3_9BILA</name>
<accession>A0AAD4QSZ3</accession>
<comment type="caution">
    <text evidence="1">The sequence shown here is derived from an EMBL/GenBank/DDBJ whole genome shotgun (WGS) entry which is preliminary data.</text>
</comment>
<dbReference type="Proteomes" id="UP001201812">
    <property type="component" value="Unassembled WGS sequence"/>
</dbReference>
<evidence type="ECO:0008006" key="3">
    <source>
        <dbReference type="Google" id="ProtNLM"/>
    </source>
</evidence>
<gene>
    <name evidence="1" type="ORF">DdX_21604</name>
</gene>
<dbReference type="AlphaFoldDB" id="A0AAD4QSZ3"/>
<organism evidence="1 2">
    <name type="scientific">Ditylenchus destructor</name>
    <dbReference type="NCBI Taxonomy" id="166010"/>
    <lineage>
        <taxon>Eukaryota</taxon>
        <taxon>Metazoa</taxon>
        <taxon>Ecdysozoa</taxon>
        <taxon>Nematoda</taxon>
        <taxon>Chromadorea</taxon>
        <taxon>Rhabditida</taxon>
        <taxon>Tylenchina</taxon>
        <taxon>Tylenchomorpha</taxon>
        <taxon>Sphaerularioidea</taxon>
        <taxon>Anguinidae</taxon>
        <taxon>Anguininae</taxon>
        <taxon>Ditylenchus</taxon>
    </lineage>
</organism>
<protein>
    <recommendedName>
        <fullName evidence="3">F-box domain-containing protein</fullName>
    </recommendedName>
</protein>
<keyword evidence="2" id="KW-1185">Reference proteome</keyword>
<dbReference type="EMBL" id="JAKKPZ010000861">
    <property type="protein sequence ID" value="KAI1691844.1"/>
    <property type="molecule type" value="Genomic_DNA"/>
</dbReference>
<reference evidence="1" key="1">
    <citation type="submission" date="2022-01" db="EMBL/GenBank/DDBJ databases">
        <title>Genome Sequence Resource for Two Populations of Ditylenchus destructor, the Migratory Endoparasitic Phytonematode.</title>
        <authorList>
            <person name="Zhang H."/>
            <person name="Lin R."/>
            <person name="Xie B."/>
        </authorList>
    </citation>
    <scope>NUCLEOTIDE SEQUENCE</scope>
    <source>
        <strain evidence="1">BazhouSP</strain>
    </source>
</reference>
<sequence>MSNSKPVSPFVFDVLCYLNRDQLERFSIVCRSLKNIIERYFCTKPYRTFDRLFIRGGYYALFHNGVRWHPNRDDYTVQQFLDGQKCSQELKNCYWSQYYSFAEMRPYLGTNIRVFSSAAVPNEFKILFRQYMISCRKMTLNEFRGTNNASGEKLELKKGVPIEYRHRISPFYEYYTLERSKI</sequence>
<evidence type="ECO:0000313" key="2">
    <source>
        <dbReference type="Proteomes" id="UP001201812"/>
    </source>
</evidence>
<proteinExistence type="predicted"/>